<dbReference type="GO" id="GO:0033592">
    <property type="term" value="F:RNA strand annealing activity"/>
    <property type="evidence" value="ECO:0007669"/>
    <property type="project" value="TreeGrafter"/>
</dbReference>
<keyword evidence="3 6" id="KW-0347">Helicase</keyword>
<dbReference type="SMART" id="SM00487">
    <property type="entry name" value="DEXDc"/>
    <property type="match status" value="1"/>
</dbReference>
<dbReference type="GO" id="GO:0005829">
    <property type="term" value="C:cytosol"/>
    <property type="evidence" value="ECO:0007669"/>
    <property type="project" value="TreeGrafter"/>
</dbReference>
<evidence type="ECO:0000256" key="2">
    <source>
        <dbReference type="ARBA" id="ARBA00022801"/>
    </source>
</evidence>
<gene>
    <name evidence="6" type="ORF">FC695_37295</name>
</gene>
<dbReference type="InterPro" id="IPR044742">
    <property type="entry name" value="DEAD/DEAH_RhlB"/>
</dbReference>
<dbReference type="InterPro" id="IPR011545">
    <property type="entry name" value="DEAD/DEAH_box_helicase_dom"/>
</dbReference>
<keyword evidence="4" id="KW-0067">ATP-binding</keyword>
<keyword evidence="2" id="KW-0378">Hydrolase</keyword>
<dbReference type="InterPro" id="IPR050547">
    <property type="entry name" value="DEAD_box_RNA_helicases"/>
</dbReference>
<dbReference type="PROSITE" id="PS51192">
    <property type="entry name" value="HELICASE_ATP_BIND_1"/>
    <property type="match status" value="1"/>
</dbReference>
<proteinExistence type="predicted"/>
<evidence type="ECO:0000313" key="7">
    <source>
        <dbReference type="Proteomes" id="UP000308444"/>
    </source>
</evidence>
<dbReference type="GO" id="GO:0003724">
    <property type="term" value="F:RNA helicase activity"/>
    <property type="evidence" value="ECO:0007669"/>
    <property type="project" value="TreeGrafter"/>
</dbReference>
<feature type="non-terminal residue" evidence="6">
    <location>
        <position position="199"/>
    </location>
</feature>
<dbReference type="EMBL" id="SZOH01003944">
    <property type="protein sequence ID" value="TKI88636.1"/>
    <property type="molecule type" value="Genomic_DNA"/>
</dbReference>
<name>A0A9X9F1Y5_BACCE</name>
<sequence length="199" mass="22339">MIKDMQPFLQQAWEKAGFKELTEIQKQAIPTILEGQDVIAESPTGTGKTLAYLLPLLHKINPEVKQPQVVVLAPTRELVMQIHEEVQKFTAGTEISGASLIGGADIKRQVEKLKKHPRVIVGSPGRILELIRMKKLKMHEVKTIVFDEFDQIVKQKMMGAVQDVIKSTMRDRQLVFFSATMTKAAEDAARDLTVEPQLV</sequence>
<protein>
    <submittedName>
        <fullName evidence="6">DEAD/DEAH box helicase</fullName>
    </submittedName>
</protein>
<dbReference type="AlphaFoldDB" id="A0A9X9F1Y5"/>
<dbReference type="GO" id="GO:0005840">
    <property type="term" value="C:ribosome"/>
    <property type="evidence" value="ECO:0007669"/>
    <property type="project" value="TreeGrafter"/>
</dbReference>
<dbReference type="SUPFAM" id="SSF52540">
    <property type="entry name" value="P-loop containing nucleoside triphosphate hydrolases"/>
    <property type="match status" value="1"/>
</dbReference>
<dbReference type="Proteomes" id="UP000308444">
    <property type="component" value="Unassembled WGS sequence"/>
</dbReference>
<evidence type="ECO:0000256" key="3">
    <source>
        <dbReference type="ARBA" id="ARBA00022806"/>
    </source>
</evidence>
<dbReference type="InterPro" id="IPR014001">
    <property type="entry name" value="Helicase_ATP-bd"/>
</dbReference>
<keyword evidence="1" id="KW-0547">Nucleotide-binding</keyword>
<evidence type="ECO:0000259" key="5">
    <source>
        <dbReference type="PROSITE" id="PS51192"/>
    </source>
</evidence>
<feature type="domain" description="Helicase ATP-binding" evidence="5">
    <location>
        <begin position="29"/>
        <end position="199"/>
    </location>
</feature>
<dbReference type="InterPro" id="IPR027417">
    <property type="entry name" value="P-loop_NTPase"/>
</dbReference>
<organism evidence="6 7">
    <name type="scientific">Bacillus cereus</name>
    <dbReference type="NCBI Taxonomy" id="1396"/>
    <lineage>
        <taxon>Bacteria</taxon>
        <taxon>Bacillati</taxon>
        <taxon>Bacillota</taxon>
        <taxon>Bacilli</taxon>
        <taxon>Bacillales</taxon>
        <taxon>Bacillaceae</taxon>
        <taxon>Bacillus</taxon>
        <taxon>Bacillus cereus group</taxon>
    </lineage>
</organism>
<dbReference type="PANTHER" id="PTHR47963:SF7">
    <property type="entry name" value="ATP-DEPENDENT RNA HELICASE YFML-RELATED"/>
    <property type="match status" value="1"/>
</dbReference>
<accession>A0A9X9F1Y5</accession>
<dbReference type="Gene3D" id="3.40.50.300">
    <property type="entry name" value="P-loop containing nucleotide triphosphate hydrolases"/>
    <property type="match status" value="1"/>
</dbReference>
<dbReference type="Pfam" id="PF00270">
    <property type="entry name" value="DEAD"/>
    <property type="match status" value="1"/>
</dbReference>
<reference evidence="6 7" key="1">
    <citation type="journal article" date="2019" name="Environ. Microbiol.">
        <title>An active ?-lactamase is a part of an orchestrated cell wall stress resistance network of Bacillus subtilis and related rhizosphere species.</title>
        <authorList>
            <person name="Bucher T."/>
            <person name="Keren-Paz A."/>
            <person name="Hausser J."/>
            <person name="Olender T."/>
            <person name="Cytryn E."/>
            <person name="Kolodkin-Gal I."/>
        </authorList>
    </citation>
    <scope>NUCLEOTIDE SEQUENCE [LARGE SCALE GENOMIC DNA]</scope>
    <source>
        <strain evidence="6 7">I32</strain>
    </source>
</reference>
<dbReference type="GO" id="GO:0016787">
    <property type="term" value="F:hydrolase activity"/>
    <property type="evidence" value="ECO:0007669"/>
    <property type="project" value="UniProtKB-KW"/>
</dbReference>
<evidence type="ECO:0000256" key="1">
    <source>
        <dbReference type="ARBA" id="ARBA00022741"/>
    </source>
</evidence>
<evidence type="ECO:0000256" key="4">
    <source>
        <dbReference type="ARBA" id="ARBA00022840"/>
    </source>
</evidence>
<evidence type="ECO:0000313" key="6">
    <source>
        <dbReference type="EMBL" id="TKI88636.1"/>
    </source>
</evidence>
<dbReference type="CDD" id="cd00268">
    <property type="entry name" value="DEADc"/>
    <property type="match status" value="1"/>
</dbReference>
<dbReference type="PANTHER" id="PTHR47963">
    <property type="entry name" value="DEAD-BOX ATP-DEPENDENT RNA HELICASE 47, MITOCHONDRIAL"/>
    <property type="match status" value="1"/>
</dbReference>
<comment type="caution">
    <text evidence="6">The sequence shown here is derived from an EMBL/GenBank/DDBJ whole genome shotgun (WGS) entry which is preliminary data.</text>
</comment>
<dbReference type="GO" id="GO:0005524">
    <property type="term" value="F:ATP binding"/>
    <property type="evidence" value="ECO:0007669"/>
    <property type="project" value="UniProtKB-KW"/>
</dbReference>
<dbReference type="GO" id="GO:0009409">
    <property type="term" value="P:response to cold"/>
    <property type="evidence" value="ECO:0007669"/>
    <property type="project" value="TreeGrafter"/>
</dbReference>